<feature type="non-terminal residue" evidence="2">
    <location>
        <position position="1"/>
    </location>
</feature>
<accession>A0A699SXX8</accession>
<organism evidence="2">
    <name type="scientific">Tanacetum cinerariifolium</name>
    <name type="common">Dalmatian daisy</name>
    <name type="synonym">Chrysanthemum cinerariifolium</name>
    <dbReference type="NCBI Taxonomy" id="118510"/>
    <lineage>
        <taxon>Eukaryota</taxon>
        <taxon>Viridiplantae</taxon>
        <taxon>Streptophyta</taxon>
        <taxon>Embryophyta</taxon>
        <taxon>Tracheophyta</taxon>
        <taxon>Spermatophyta</taxon>
        <taxon>Magnoliopsida</taxon>
        <taxon>eudicotyledons</taxon>
        <taxon>Gunneridae</taxon>
        <taxon>Pentapetalae</taxon>
        <taxon>asterids</taxon>
        <taxon>campanulids</taxon>
        <taxon>Asterales</taxon>
        <taxon>Asteraceae</taxon>
        <taxon>Asteroideae</taxon>
        <taxon>Anthemideae</taxon>
        <taxon>Anthemidinae</taxon>
        <taxon>Tanacetum</taxon>
    </lineage>
</organism>
<evidence type="ECO:0000256" key="1">
    <source>
        <dbReference type="SAM" id="MobiDB-lite"/>
    </source>
</evidence>
<reference evidence="2" key="1">
    <citation type="journal article" date="2019" name="Sci. Rep.">
        <title>Draft genome of Tanacetum cinerariifolium, the natural source of mosquito coil.</title>
        <authorList>
            <person name="Yamashiro T."/>
            <person name="Shiraishi A."/>
            <person name="Satake H."/>
            <person name="Nakayama K."/>
        </authorList>
    </citation>
    <scope>NUCLEOTIDE SEQUENCE</scope>
</reference>
<evidence type="ECO:0000313" key="2">
    <source>
        <dbReference type="EMBL" id="GFD02995.1"/>
    </source>
</evidence>
<gene>
    <name evidence="2" type="ORF">Tci_874964</name>
</gene>
<feature type="region of interest" description="Disordered" evidence="1">
    <location>
        <begin position="1"/>
        <end position="22"/>
    </location>
</feature>
<proteinExistence type="predicted"/>
<name>A0A699SXX8_TANCI</name>
<dbReference type="AlphaFoldDB" id="A0A699SXX8"/>
<protein>
    <submittedName>
        <fullName evidence="2">Uncharacterized protein</fullName>
    </submittedName>
</protein>
<dbReference type="EMBL" id="BKCJ011201913">
    <property type="protein sequence ID" value="GFD02995.1"/>
    <property type="molecule type" value="Genomic_DNA"/>
</dbReference>
<comment type="caution">
    <text evidence="2">The sequence shown here is derived from an EMBL/GenBank/DDBJ whole genome shotgun (WGS) entry which is preliminary data.</text>
</comment>
<sequence length="46" mass="5106">TMDTTTEQQAAMDEAPPHAQSLRIERSNFRLLSDIKSRGINSATCI</sequence>